<evidence type="ECO:0000256" key="1">
    <source>
        <dbReference type="SAM" id="SignalP"/>
    </source>
</evidence>
<dbReference type="RefSeq" id="WP_131258785.1">
    <property type="nucleotide sequence ID" value="NZ_JBHSUS010000001.1"/>
</dbReference>
<dbReference type="EMBL" id="JBHSUS010000001">
    <property type="protein sequence ID" value="MFC6440905.1"/>
    <property type="molecule type" value="Genomic_DNA"/>
</dbReference>
<feature type="chain" id="PRO_5045181805" description="Beta-lactamase enzyme family protein" evidence="1">
    <location>
        <begin position="20"/>
        <end position="408"/>
    </location>
</feature>
<protein>
    <recommendedName>
        <fullName evidence="4">Beta-lactamase enzyme family protein</fullName>
    </recommendedName>
</protein>
<organism evidence="2 3">
    <name type="scientific">Pseudobowmanella zhangzhouensis</name>
    <dbReference type="NCBI Taxonomy" id="1537679"/>
    <lineage>
        <taxon>Bacteria</taxon>
        <taxon>Pseudomonadati</taxon>
        <taxon>Pseudomonadota</taxon>
        <taxon>Gammaproteobacteria</taxon>
        <taxon>Alteromonadales</taxon>
        <taxon>Alteromonadaceae</taxon>
    </lineage>
</organism>
<evidence type="ECO:0000313" key="3">
    <source>
        <dbReference type="Proteomes" id="UP001596364"/>
    </source>
</evidence>
<reference evidence="3" key="1">
    <citation type="journal article" date="2019" name="Int. J. Syst. Evol. Microbiol.">
        <title>The Global Catalogue of Microorganisms (GCM) 10K type strain sequencing project: providing services to taxonomists for standard genome sequencing and annotation.</title>
        <authorList>
            <consortium name="The Broad Institute Genomics Platform"/>
            <consortium name="The Broad Institute Genome Sequencing Center for Infectious Disease"/>
            <person name="Wu L."/>
            <person name="Ma J."/>
        </authorList>
    </citation>
    <scope>NUCLEOTIDE SEQUENCE [LARGE SCALE GENOMIC DNA]</scope>
    <source>
        <strain evidence="3">CGMCC 1.16031</strain>
    </source>
</reference>
<name>A0ABW1XNL8_9ALTE</name>
<keyword evidence="3" id="KW-1185">Reference proteome</keyword>
<sequence>MRSILVGCSLAFVSQLLWANAEFDEARLSLSPPQPADHSTPFISCPVTSTERQDYTSSAQAQYQQSGWEQRISLARDFFPTQEDSRILMIDIARREGEPVYRYLSDGKEDQLYEPWSSSKIMAFTAAVSRLRRDTSASPVLVGQVALGDLITSLNSYASSGLADGDSNAIATYFLNVAGRDEATALLHDNWLKLANPAVRLRGAYGSVAFAPEPNVWLAGGQSHKLSAYQQSSDDPGFQPYRCDTCGLTGNKPQTTLAQAEGLRRLAMFDDEPQTRPPGLTRADILTLLYGDKPHLDGGMMAGISQLIHTGLATHLPTVGDAKSKLDAVAPGWRVWQKIGWGPSETRGAGEMVMLAHICLPAYQGGRAVTLAAQASYPDATEASVYQAARILQRRLDDAFGRWLRIEH</sequence>
<feature type="signal peptide" evidence="1">
    <location>
        <begin position="1"/>
        <end position="19"/>
    </location>
</feature>
<proteinExistence type="predicted"/>
<evidence type="ECO:0000313" key="2">
    <source>
        <dbReference type="EMBL" id="MFC6440905.1"/>
    </source>
</evidence>
<accession>A0ABW1XNL8</accession>
<gene>
    <name evidence="2" type="ORF">ACFP85_12190</name>
</gene>
<keyword evidence="1" id="KW-0732">Signal</keyword>
<dbReference type="Proteomes" id="UP001596364">
    <property type="component" value="Unassembled WGS sequence"/>
</dbReference>
<evidence type="ECO:0008006" key="4">
    <source>
        <dbReference type="Google" id="ProtNLM"/>
    </source>
</evidence>
<comment type="caution">
    <text evidence="2">The sequence shown here is derived from an EMBL/GenBank/DDBJ whole genome shotgun (WGS) entry which is preliminary data.</text>
</comment>